<reference evidence="4" key="1">
    <citation type="submission" date="2011-05" db="EMBL/GenBank/DDBJ databases">
        <authorList>
            <person name="Richards S.R."/>
            <person name="Qu J."/>
            <person name="Jiang H."/>
            <person name="Jhangiani S.N."/>
            <person name="Agravi P."/>
            <person name="Goodspeed R."/>
            <person name="Gross S."/>
            <person name="Mandapat C."/>
            <person name="Jackson L."/>
            <person name="Mathew T."/>
            <person name="Pu L."/>
            <person name="Thornton R."/>
            <person name="Saada N."/>
            <person name="Wilczek-Boney K.B."/>
            <person name="Lee S."/>
            <person name="Kovar C."/>
            <person name="Wu Y."/>
            <person name="Scherer S.E."/>
            <person name="Worley K.C."/>
            <person name="Muzny D.M."/>
            <person name="Gibbs R."/>
        </authorList>
    </citation>
    <scope>NUCLEOTIDE SEQUENCE</scope>
    <source>
        <strain evidence="4">Brora</strain>
    </source>
</reference>
<feature type="compositionally biased region" description="Basic and acidic residues" evidence="2">
    <location>
        <begin position="274"/>
        <end position="283"/>
    </location>
</feature>
<dbReference type="EMBL" id="JH432018">
    <property type="status" value="NOT_ANNOTATED_CDS"/>
    <property type="molecule type" value="Genomic_DNA"/>
</dbReference>
<keyword evidence="1" id="KW-0175">Coiled coil</keyword>
<proteinExistence type="predicted"/>
<evidence type="ECO:0000256" key="1">
    <source>
        <dbReference type="SAM" id="Coils"/>
    </source>
</evidence>
<protein>
    <submittedName>
        <fullName evidence="3">Uncharacterized protein</fullName>
    </submittedName>
</protein>
<feature type="compositionally biased region" description="Polar residues" evidence="2">
    <location>
        <begin position="254"/>
        <end position="271"/>
    </location>
</feature>
<dbReference type="HOGENOM" id="CLU_950982_0_0_1"/>
<feature type="coiled-coil region" evidence="1">
    <location>
        <begin position="19"/>
        <end position="95"/>
    </location>
</feature>
<dbReference type="PhylomeDB" id="T1JBR3"/>
<sequence>MDIYHQFFFVHTDIFKSANSGLRLEIQQLKRTVETLEQERQDSRTQREHLQEELSCVQTMCNSLKIANSNLCHHLETKDEEVAEIQADKRDLLCKLDYLCNQWQLERSRIKDLKERLGHRHQQHSVSQACIQELACGLKAAQKHLTVAQKKLDKICETLQTLNKNKSPIAVCLVTRMKDDDPFMQQIEVLMSMLSKFATTCQPSVTPPPHKNRLKSYKKMAIKDKDESMLLTGDGASVVKSSSAVVQRNLSQVPSVSDAESYTSNENQSTFRDLINDPLEKRLPTSKSAAALT</sequence>
<name>T1JBR3_STRMM</name>
<dbReference type="EnsemblMetazoa" id="SMAR011216-RA">
    <property type="protein sequence ID" value="SMAR011216-PA"/>
    <property type="gene ID" value="SMAR011216"/>
</dbReference>
<evidence type="ECO:0000313" key="4">
    <source>
        <dbReference type="Proteomes" id="UP000014500"/>
    </source>
</evidence>
<evidence type="ECO:0000313" key="3">
    <source>
        <dbReference type="EnsemblMetazoa" id="SMAR011216-PA"/>
    </source>
</evidence>
<accession>T1JBR3</accession>
<evidence type="ECO:0000256" key="2">
    <source>
        <dbReference type="SAM" id="MobiDB-lite"/>
    </source>
</evidence>
<organism evidence="3 4">
    <name type="scientific">Strigamia maritima</name>
    <name type="common">European centipede</name>
    <name type="synonym">Geophilus maritimus</name>
    <dbReference type="NCBI Taxonomy" id="126957"/>
    <lineage>
        <taxon>Eukaryota</taxon>
        <taxon>Metazoa</taxon>
        <taxon>Ecdysozoa</taxon>
        <taxon>Arthropoda</taxon>
        <taxon>Myriapoda</taxon>
        <taxon>Chilopoda</taxon>
        <taxon>Pleurostigmophora</taxon>
        <taxon>Geophilomorpha</taxon>
        <taxon>Linotaeniidae</taxon>
        <taxon>Strigamia</taxon>
    </lineage>
</organism>
<reference evidence="3" key="2">
    <citation type="submission" date="2015-02" db="UniProtKB">
        <authorList>
            <consortium name="EnsemblMetazoa"/>
        </authorList>
    </citation>
    <scope>IDENTIFICATION</scope>
</reference>
<dbReference type="AlphaFoldDB" id="T1JBR3"/>
<keyword evidence="4" id="KW-1185">Reference proteome</keyword>
<feature type="region of interest" description="Disordered" evidence="2">
    <location>
        <begin position="254"/>
        <end position="293"/>
    </location>
</feature>
<dbReference type="Proteomes" id="UP000014500">
    <property type="component" value="Unassembled WGS sequence"/>
</dbReference>